<feature type="non-terminal residue" evidence="2">
    <location>
        <position position="177"/>
    </location>
</feature>
<comment type="caution">
    <text evidence="2">The sequence shown here is derived from an EMBL/GenBank/DDBJ whole genome shotgun (WGS) entry which is preliminary data.</text>
</comment>
<evidence type="ECO:0000313" key="2">
    <source>
        <dbReference type="EMBL" id="KAJ7628352.1"/>
    </source>
</evidence>
<dbReference type="AlphaFoldDB" id="A0AAD7BQY9"/>
<protein>
    <recommendedName>
        <fullName evidence="1">Mitochondrial splicing suppressor 51-like C-terminal domain-containing protein</fullName>
    </recommendedName>
</protein>
<dbReference type="PANTHER" id="PTHR47570">
    <property type="entry name" value="ZINC ION BINDING PROTEIN"/>
    <property type="match status" value="1"/>
</dbReference>
<dbReference type="PANTHER" id="PTHR47570:SF1">
    <property type="entry name" value="ZINC ION BINDING PROTEIN"/>
    <property type="match status" value="1"/>
</dbReference>
<evidence type="ECO:0000259" key="1">
    <source>
        <dbReference type="Pfam" id="PF20179"/>
    </source>
</evidence>
<accession>A0AAD7BQY9</accession>
<dbReference type="Pfam" id="PF20179">
    <property type="entry name" value="MSS51_C"/>
    <property type="match status" value="1"/>
</dbReference>
<dbReference type="EMBL" id="JARKIF010000010">
    <property type="protein sequence ID" value="KAJ7628352.1"/>
    <property type="molecule type" value="Genomic_DNA"/>
</dbReference>
<evidence type="ECO:0000313" key="3">
    <source>
        <dbReference type="Proteomes" id="UP001221142"/>
    </source>
</evidence>
<proteinExistence type="predicted"/>
<feature type="domain" description="Mitochondrial splicing suppressor 51-like C-terminal" evidence="1">
    <location>
        <begin position="36"/>
        <end position="173"/>
    </location>
</feature>
<dbReference type="Proteomes" id="UP001221142">
    <property type="component" value="Unassembled WGS sequence"/>
</dbReference>
<reference evidence="2" key="1">
    <citation type="submission" date="2023-03" db="EMBL/GenBank/DDBJ databases">
        <title>Massive genome expansion in bonnet fungi (Mycena s.s.) driven by repeated elements and novel gene families across ecological guilds.</title>
        <authorList>
            <consortium name="Lawrence Berkeley National Laboratory"/>
            <person name="Harder C.B."/>
            <person name="Miyauchi S."/>
            <person name="Viragh M."/>
            <person name="Kuo A."/>
            <person name="Thoen E."/>
            <person name="Andreopoulos B."/>
            <person name="Lu D."/>
            <person name="Skrede I."/>
            <person name="Drula E."/>
            <person name="Henrissat B."/>
            <person name="Morin E."/>
            <person name="Kohler A."/>
            <person name="Barry K."/>
            <person name="LaButti K."/>
            <person name="Morin E."/>
            <person name="Salamov A."/>
            <person name="Lipzen A."/>
            <person name="Mereny Z."/>
            <person name="Hegedus B."/>
            <person name="Baldrian P."/>
            <person name="Stursova M."/>
            <person name="Weitz H."/>
            <person name="Taylor A."/>
            <person name="Grigoriev I.V."/>
            <person name="Nagy L.G."/>
            <person name="Martin F."/>
            <person name="Kauserud H."/>
        </authorList>
    </citation>
    <scope>NUCLEOTIDE SEQUENCE</scope>
    <source>
        <strain evidence="2">9284</strain>
    </source>
</reference>
<sequence length="177" mass="19690">MNRALRSPAFEESWASYYQWRGIPIESPAALLLHWPLSVYACLKALGFTPVHEGGMRRKLTVVYAGIREEIAFIPIFGELALLFPNTDLDLVMYGPSVETAVKRAIKDGRTQSRRPCVFEYTSPTSCGGGTLRVILDSTSEYYRPSCQPSEHPDAIVALNTGVAALRAWRHVIYLAA</sequence>
<organism evidence="2 3">
    <name type="scientific">Roridomyces roridus</name>
    <dbReference type="NCBI Taxonomy" id="1738132"/>
    <lineage>
        <taxon>Eukaryota</taxon>
        <taxon>Fungi</taxon>
        <taxon>Dikarya</taxon>
        <taxon>Basidiomycota</taxon>
        <taxon>Agaricomycotina</taxon>
        <taxon>Agaricomycetes</taxon>
        <taxon>Agaricomycetidae</taxon>
        <taxon>Agaricales</taxon>
        <taxon>Marasmiineae</taxon>
        <taxon>Mycenaceae</taxon>
        <taxon>Roridomyces</taxon>
    </lineage>
</organism>
<name>A0AAD7BQY9_9AGAR</name>
<gene>
    <name evidence="2" type="ORF">FB45DRAFT_918091</name>
</gene>
<keyword evidence="3" id="KW-1185">Reference proteome</keyword>
<dbReference type="InterPro" id="IPR046824">
    <property type="entry name" value="Mss51-like_C"/>
</dbReference>